<dbReference type="AlphaFoldDB" id="A0A917CYK8"/>
<dbReference type="SUPFAM" id="SSF54106">
    <property type="entry name" value="LysM domain"/>
    <property type="match status" value="1"/>
</dbReference>
<evidence type="ECO:0000259" key="2">
    <source>
        <dbReference type="PROSITE" id="PS51782"/>
    </source>
</evidence>
<dbReference type="Proteomes" id="UP000605253">
    <property type="component" value="Unassembled WGS sequence"/>
</dbReference>
<organism evidence="3 4">
    <name type="scientific">Marinicella pacifica</name>
    <dbReference type="NCBI Taxonomy" id="1171543"/>
    <lineage>
        <taxon>Bacteria</taxon>
        <taxon>Pseudomonadati</taxon>
        <taxon>Pseudomonadota</taxon>
        <taxon>Gammaproteobacteria</taxon>
        <taxon>Lysobacterales</taxon>
        <taxon>Marinicellaceae</taxon>
        <taxon>Marinicella</taxon>
    </lineage>
</organism>
<feature type="signal peptide" evidence="1">
    <location>
        <begin position="1"/>
        <end position="22"/>
    </location>
</feature>
<gene>
    <name evidence="3" type="ORF">GCM10011365_23000</name>
</gene>
<dbReference type="PROSITE" id="PS51782">
    <property type="entry name" value="LYSM"/>
    <property type="match status" value="1"/>
</dbReference>
<feature type="domain" description="LysM" evidence="2">
    <location>
        <begin position="33"/>
        <end position="81"/>
    </location>
</feature>
<protein>
    <submittedName>
        <fullName evidence="3">Peptidoglycan-binding protein LysM</fullName>
    </submittedName>
</protein>
<dbReference type="Pfam" id="PF01476">
    <property type="entry name" value="LysM"/>
    <property type="match status" value="1"/>
</dbReference>
<dbReference type="PANTHER" id="PTHR34700">
    <property type="entry name" value="POTASSIUM BINDING PROTEIN KBP"/>
    <property type="match status" value="1"/>
</dbReference>
<keyword evidence="4" id="KW-1185">Reference proteome</keyword>
<dbReference type="PANTHER" id="PTHR34700:SF4">
    <property type="entry name" value="PHAGE-LIKE ELEMENT PBSX PROTEIN XKDP"/>
    <property type="match status" value="1"/>
</dbReference>
<reference evidence="3" key="2">
    <citation type="submission" date="2020-09" db="EMBL/GenBank/DDBJ databases">
        <authorList>
            <person name="Sun Q."/>
            <person name="Zhou Y."/>
        </authorList>
    </citation>
    <scope>NUCLEOTIDE SEQUENCE</scope>
    <source>
        <strain evidence="3">CGMCC 1.12181</strain>
    </source>
</reference>
<accession>A0A917CYK8</accession>
<sequence>MMFKKQLLIMALFLGSTCLVYAQDVELKADHPEKYVVQKGDTLWDISAVFLKSPWLWPEIWYANPQVENPHLIYPGDELNLVYVDGQPQITVNRSHPTVKMGPEVRTIEHNQAVETIPLSDIEPFLRELRILNKEDIDLAAYVVAVEEGRNVAATDNLIYVRGLKNIRQGDHLAIVRPTVIYREVPLNYPWETSDEFKTESVPWKKSSPHTTDAVMSRFWKNYIDRTYWESVKILGYEVADTGVAEVTRVGTGDVTTLEIIDVKTEVKKGDLVLPIDAFNFDPYFMPKAGTADDDNIRVVALNNALFGSGRRQVIAISKGYGQGVNVGDVYSIYSPEKVIRDEIMHPKNDLKTLFKPSKAQVTLPMEYAGHIMVFKTFENISYAIITEGNRQVKLFDYVKLP</sequence>
<keyword evidence="1" id="KW-0732">Signal</keyword>
<comment type="caution">
    <text evidence="3">The sequence shown here is derived from an EMBL/GenBank/DDBJ whole genome shotgun (WGS) entry which is preliminary data.</text>
</comment>
<feature type="chain" id="PRO_5037885030" evidence="1">
    <location>
        <begin position="23"/>
        <end position="402"/>
    </location>
</feature>
<dbReference type="InterPro" id="IPR018392">
    <property type="entry name" value="LysM"/>
</dbReference>
<name>A0A917CYK8_9GAMM</name>
<reference evidence="3" key="1">
    <citation type="journal article" date="2014" name="Int. J. Syst. Evol. Microbiol.">
        <title>Complete genome sequence of Corynebacterium casei LMG S-19264T (=DSM 44701T), isolated from a smear-ripened cheese.</title>
        <authorList>
            <consortium name="US DOE Joint Genome Institute (JGI-PGF)"/>
            <person name="Walter F."/>
            <person name="Albersmeier A."/>
            <person name="Kalinowski J."/>
            <person name="Ruckert C."/>
        </authorList>
    </citation>
    <scope>NUCLEOTIDE SEQUENCE</scope>
    <source>
        <strain evidence="3">CGMCC 1.12181</strain>
    </source>
</reference>
<dbReference type="CDD" id="cd00118">
    <property type="entry name" value="LysM"/>
    <property type="match status" value="1"/>
</dbReference>
<dbReference type="RefSeq" id="WP_188365901.1">
    <property type="nucleotide sequence ID" value="NZ_BAABJF010000031.1"/>
</dbReference>
<dbReference type="Gene3D" id="3.10.350.10">
    <property type="entry name" value="LysM domain"/>
    <property type="match status" value="1"/>
</dbReference>
<proteinExistence type="predicted"/>
<dbReference type="EMBL" id="BMEO01000013">
    <property type="protein sequence ID" value="GGG01184.1"/>
    <property type="molecule type" value="Genomic_DNA"/>
</dbReference>
<dbReference type="InterPro" id="IPR036779">
    <property type="entry name" value="LysM_dom_sf"/>
</dbReference>
<evidence type="ECO:0000313" key="3">
    <source>
        <dbReference type="EMBL" id="GGG01184.1"/>
    </source>
</evidence>
<evidence type="ECO:0000256" key="1">
    <source>
        <dbReference type="SAM" id="SignalP"/>
    </source>
</evidence>
<evidence type="ECO:0000313" key="4">
    <source>
        <dbReference type="Proteomes" id="UP000605253"/>
    </source>
</evidence>
<dbReference type="InterPro" id="IPR052196">
    <property type="entry name" value="Bact_Kbp"/>
</dbReference>